<dbReference type="Proteomes" id="UP000199622">
    <property type="component" value="Unassembled WGS sequence"/>
</dbReference>
<reference evidence="2" key="1">
    <citation type="submission" date="2016-10" db="EMBL/GenBank/DDBJ databases">
        <authorList>
            <person name="Varghese N."/>
            <person name="Submissions S."/>
        </authorList>
    </citation>
    <scope>NUCLEOTIDE SEQUENCE [LARGE SCALE GENOMIC DNA]</scope>
    <source>
        <strain evidence="2">DSM 44544</strain>
    </source>
</reference>
<keyword evidence="2" id="KW-1185">Reference proteome</keyword>
<evidence type="ECO:0000313" key="2">
    <source>
        <dbReference type="Proteomes" id="UP000199622"/>
    </source>
</evidence>
<proteinExistence type="predicted"/>
<evidence type="ECO:0000313" key="1">
    <source>
        <dbReference type="EMBL" id="SEB45877.1"/>
    </source>
</evidence>
<name>A0A1H4JI86_9PSEU</name>
<dbReference type="AlphaFoldDB" id="A0A1H4JI86"/>
<gene>
    <name evidence="1" type="ORF">SAMN04489727_1917</name>
</gene>
<accession>A0A1H4JI86</accession>
<sequence>MRCEDRCQVCGTPRSDVVYVLAPVGQVNTLVEMYGGAVCSLRCARLTAAVCPHYTDTIGSPIAIHAVPRHERVDLVGCDLANDDEYDIADLGPITVVAAARRL</sequence>
<organism evidence="1 2">
    <name type="scientific">Amycolatopsis tolypomycina</name>
    <dbReference type="NCBI Taxonomy" id="208445"/>
    <lineage>
        <taxon>Bacteria</taxon>
        <taxon>Bacillati</taxon>
        <taxon>Actinomycetota</taxon>
        <taxon>Actinomycetes</taxon>
        <taxon>Pseudonocardiales</taxon>
        <taxon>Pseudonocardiaceae</taxon>
        <taxon>Amycolatopsis</taxon>
    </lineage>
</organism>
<protein>
    <submittedName>
        <fullName evidence="1">Uncharacterized protein</fullName>
    </submittedName>
</protein>
<dbReference type="EMBL" id="FNSO01000003">
    <property type="protein sequence ID" value="SEB45877.1"/>
    <property type="molecule type" value="Genomic_DNA"/>
</dbReference>